<evidence type="ECO:0000256" key="5">
    <source>
        <dbReference type="ARBA" id="ARBA00023242"/>
    </source>
</evidence>
<dbReference type="InterPro" id="IPR051106">
    <property type="entry name" value="RNA-bind/splicing_reg"/>
</dbReference>
<dbReference type="SUPFAM" id="SSF54928">
    <property type="entry name" value="RNA-binding domain, RBD"/>
    <property type="match status" value="1"/>
</dbReference>
<dbReference type="AlphaFoldDB" id="A0A9W7IYI2"/>
<comment type="subcellular location">
    <subcellularLocation>
        <location evidence="1">Nucleus</location>
    </subcellularLocation>
</comment>
<evidence type="ECO:0000259" key="7">
    <source>
        <dbReference type="PROSITE" id="PS50102"/>
    </source>
</evidence>
<dbReference type="Gene3D" id="3.30.70.330">
    <property type="match status" value="1"/>
</dbReference>
<evidence type="ECO:0000313" key="8">
    <source>
        <dbReference type="EMBL" id="GMJ03208.1"/>
    </source>
</evidence>
<dbReference type="InterPro" id="IPR012677">
    <property type="entry name" value="Nucleotide-bd_a/b_plait_sf"/>
</dbReference>
<dbReference type="GO" id="GO:0003723">
    <property type="term" value="F:RNA binding"/>
    <property type="evidence" value="ECO:0007669"/>
    <property type="project" value="UniProtKB-UniRule"/>
</dbReference>
<dbReference type="Proteomes" id="UP001165190">
    <property type="component" value="Unassembled WGS sequence"/>
</dbReference>
<evidence type="ECO:0000256" key="3">
    <source>
        <dbReference type="ARBA" id="ARBA00022884"/>
    </source>
</evidence>
<keyword evidence="3 6" id="KW-0694">RNA-binding</keyword>
<dbReference type="GO" id="GO:0008380">
    <property type="term" value="P:RNA splicing"/>
    <property type="evidence" value="ECO:0007669"/>
    <property type="project" value="UniProtKB-KW"/>
</dbReference>
<evidence type="ECO:0000256" key="1">
    <source>
        <dbReference type="ARBA" id="ARBA00004123"/>
    </source>
</evidence>
<dbReference type="EMBL" id="BSYR01000037">
    <property type="protein sequence ID" value="GMJ03208.1"/>
    <property type="molecule type" value="Genomic_DNA"/>
</dbReference>
<dbReference type="PANTHER" id="PTHR48028">
    <property type="entry name" value="GLYCINE-RICH RNA-BINDING PROTEIN RZ1A"/>
    <property type="match status" value="1"/>
</dbReference>
<keyword evidence="2" id="KW-0507">mRNA processing</keyword>
<comment type="caution">
    <text evidence="8">The sequence shown here is derived from an EMBL/GenBank/DDBJ whole genome shotgun (WGS) entry which is preliminary data.</text>
</comment>
<name>A0A9W7IYI2_HIBTR</name>
<dbReference type="GO" id="GO:0006397">
    <property type="term" value="P:mRNA processing"/>
    <property type="evidence" value="ECO:0007669"/>
    <property type="project" value="UniProtKB-KW"/>
</dbReference>
<dbReference type="CDD" id="cd00590">
    <property type="entry name" value="RRM_SF"/>
    <property type="match status" value="1"/>
</dbReference>
<dbReference type="InterPro" id="IPR000504">
    <property type="entry name" value="RRM_dom"/>
</dbReference>
<feature type="domain" description="RRM" evidence="7">
    <location>
        <begin position="24"/>
        <end position="104"/>
    </location>
</feature>
<keyword evidence="9" id="KW-1185">Reference proteome</keyword>
<proteinExistence type="predicted"/>
<keyword evidence="5" id="KW-0539">Nucleus</keyword>
<dbReference type="Pfam" id="PF00076">
    <property type="entry name" value="RRM_1"/>
    <property type="match status" value="1"/>
</dbReference>
<sequence>MRREWSERSAKAAGENKVRRRLGVSIFVDNVSRRIHPKTLKEAFLEYGSMVDVYMAYRNQRKRNKPTVFAFVRFSKKEEAELAILKGNGRIMDGFKVRIFLAQQKMSENTRVRNHGRVELRRATFRDNRTFKDVLLGVPESVIPSGDERGVEDRTEDGAADIYKAEGSNKVVRVVLVESDQEIRNVEEGQQFITIQKKEMAWIKNCMVGRIKTMYNAEIVQEALRSDGFQVTVCPWFGLLVILRAPDAETKNEVWALRGELLRTWFDKLELLVGYEG</sequence>
<evidence type="ECO:0000313" key="9">
    <source>
        <dbReference type="Proteomes" id="UP001165190"/>
    </source>
</evidence>
<evidence type="ECO:0000256" key="4">
    <source>
        <dbReference type="ARBA" id="ARBA00023187"/>
    </source>
</evidence>
<dbReference type="PANTHER" id="PTHR48028:SF4">
    <property type="entry name" value="SC35-LIKE SPLICING FACTOR"/>
    <property type="match status" value="1"/>
</dbReference>
<dbReference type="GO" id="GO:0005634">
    <property type="term" value="C:nucleus"/>
    <property type="evidence" value="ECO:0007669"/>
    <property type="project" value="UniProtKB-SubCell"/>
</dbReference>
<evidence type="ECO:0000256" key="6">
    <source>
        <dbReference type="PROSITE-ProRule" id="PRU00176"/>
    </source>
</evidence>
<organism evidence="8 9">
    <name type="scientific">Hibiscus trionum</name>
    <name type="common">Flower of an hour</name>
    <dbReference type="NCBI Taxonomy" id="183268"/>
    <lineage>
        <taxon>Eukaryota</taxon>
        <taxon>Viridiplantae</taxon>
        <taxon>Streptophyta</taxon>
        <taxon>Embryophyta</taxon>
        <taxon>Tracheophyta</taxon>
        <taxon>Spermatophyta</taxon>
        <taxon>Magnoliopsida</taxon>
        <taxon>eudicotyledons</taxon>
        <taxon>Gunneridae</taxon>
        <taxon>Pentapetalae</taxon>
        <taxon>rosids</taxon>
        <taxon>malvids</taxon>
        <taxon>Malvales</taxon>
        <taxon>Malvaceae</taxon>
        <taxon>Malvoideae</taxon>
        <taxon>Hibiscus</taxon>
    </lineage>
</organism>
<keyword evidence="4" id="KW-0508">mRNA splicing</keyword>
<accession>A0A9W7IYI2</accession>
<dbReference type="OrthoDB" id="439808at2759"/>
<dbReference type="PROSITE" id="PS50102">
    <property type="entry name" value="RRM"/>
    <property type="match status" value="1"/>
</dbReference>
<reference evidence="8" key="1">
    <citation type="submission" date="2023-05" db="EMBL/GenBank/DDBJ databases">
        <title>Genome and transcriptome analyses reveal genes involved in the formation of fine ridges on petal epidermal cells in Hibiscus trionum.</title>
        <authorList>
            <person name="Koshimizu S."/>
            <person name="Masuda S."/>
            <person name="Ishii T."/>
            <person name="Shirasu K."/>
            <person name="Hoshino A."/>
            <person name="Arita M."/>
        </authorList>
    </citation>
    <scope>NUCLEOTIDE SEQUENCE</scope>
    <source>
        <strain evidence="8">Hamamatsu line</strain>
    </source>
</reference>
<dbReference type="InterPro" id="IPR035979">
    <property type="entry name" value="RBD_domain_sf"/>
</dbReference>
<dbReference type="SMART" id="SM00360">
    <property type="entry name" value="RRM"/>
    <property type="match status" value="1"/>
</dbReference>
<evidence type="ECO:0000256" key="2">
    <source>
        <dbReference type="ARBA" id="ARBA00022664"/>
    </source>
</evidence>
<gene>
    <name evidence="8" type="ORF">HRI_003990000</name>
</gene>
<protein>
    <recommendedName>
        <fullName evidence="7">RRM domain-containing protein</fullName>
    </recommendedName>
</protein>